<dbReference type="InterPro" id="IPR001789">
    <property type="entry name" value="Sig_transdc_resp-reg_receiver"/>
</dbReference>
<dbReference type="InterPro" id="IPR050595">
    <property type="entry name" value="Bact_response_regulator"/>
</dbReference>
<sequence length="107" mass="11740">GNVGYRVDTCRDGQEAVIKYSEELQGESPYDLVILDLTVPGGMGGKKTIEKLLRINPNVVAIVSSGYSNDPIMAEYEKFGFKGVVSKPYSAEQLIAVTNELLRSKNR</sequence>
<evidence type="ECO:0000259" key="3">
    <source>
        <dbReference type="PROSITE" id="PS50110"/>
    </source>
</evidence>
<dbReference type="AlphaFoldDB" id="A0A7V5PN42"/>
<dbReference type="GO" id="GO:0000160">
    <property type="term" value="P:phosphorelay signal transduction system"/>
    <property type="evidence" value="ECO:0007669"/>
    <property type="project" value="InterPro"/>
</dbReference>
<comment type="caution">
    <text evidence="4">The sequence shown here is derived from an EMBL/GenBank/DDBJ whole genome shotgun (WGS) entry which is preliminary data.</text>
</comment>
<evidence type="ECO:0000256" key="2">
    <source>
        <dbReference type="PROSITE-ProRule" id="PRU00169"/>
    </source>
</evidence>
<feature type="domain" description="Response regulatory" evidence="3">
    <location>
        <begin position="1"/>
        <end position="102"/>
    </location>
</feature>
<dbReference type="Proteomes" id="UP000886124">
    <property type="component" value="Unassembled WGS sequence"/>
</dbReference>
<dbReference type="SUPFAM" id="SSF52172">
    <property type="entry name" value="CheY-like"/>
    <property type="match status" value="1"/>
</dbReference>
<dbReference type="PROSITE" id="PS50110">
    <property type="entry name" value="RESPONSE_REGULATORY"/>
    <property type="match status" value="1"/>
</dbReference>
<proteinExistence type="predicted"/>
<dbReference type="PANTHER" id="PTHR44591">
    <property type="entry name" value="STRESS RESPONSE REGULATOR PROTEIN 1"/>
    <property type="match status" value="1"/>
</dbReference>
<name>A0A7V5PN42_CALAY</name>
<feature type="non-terminal residue" evidence="4">
    <location>
        <position position="1"/>
    </location>
</feature>
<dbReference type="CDD" id="cd00156">
    <property type="entry name" value="REC"/>
    <property type="match status" value="1"/>
</dbReference>
<organism evidence="4">
    <name type="scientific">Caldithrix abyssi</name>
    <dbReference type="NCBI Taxonomy" id="187145"/>
    <lineage>
        <taxon>Bacteria</taxon>
        <taxon>Pseudomonadati</taxon>
        <taxon>Calditrichota</taxon>
        <taxon>Calditrichia</taxon>
        <taxon>Calditrichales</taxon>
        <taxon>Calditrichaceae</taxon>
        <taxon>Caldithrix</taxon>
    </lineage>
</organism>
<feature type="modified residue" description="4-aspartylphosphate" evidence="2">
    <location>
        <position position="36"/>
    </location>
</feature>
<gene>
    <name evidence="4" type="ORF">ENJ89_01420</name>
</gene>
<keyword evidence="1 2" id="KW-0597">Phosphoprotein</keyword>
<dbReference type="Pfam" id="PF00072">
    <property type="entry name" value="Response_reg"/>
    <property type="match status" value="1"/>
</dbReference>
<dbReference type="EMBL" id="DROD01000101">
    <property type="protein sequence ID" value="HHJ51827.1"/>
    <property type="molecule type" value="Genomic_DNA"/>
</dbReference>
<dbReference type="InterPro" id="IPR011006">
    <property type="entry name" value="CheY-like_superfamily"/>
</dbReference>
<protein>
    <submittedName>
        <fullName evidence="4">Response regulator</fullName>
    </submittedName>
</protein>
<accession>A0A7V5PN42</accession>
<dbReference type="PANTHER" id="PTHR44591:SF3">
    <property type="entry name" value="RESPONSE REGULATORY DOMAIN-CONTAINING PROTEIN"/>
    <property type="match status" value="1"/>
</dbReference>
<dbReference type="Gene3D" id="3.40.50.2300">
    <property type="match status" value="1"/>
</dbReference>
<reference evidence="4" key="1">
    <citation type="journal article" date="2020" name="mSystems">
        <title>Genome- and Community-Level Interaction Insights into Carbon Utilization and Element Cycling Functions of Hydrothermarchaeota in Hydrothermal Sediment.</title>
        <authorList>
            <person name="Zhou Z."/>
            <person name="Liu Y."/>
            <person name="Xu W."/>
            <person name="Pan J."/>
            <person name="Luo Z.H."/>
            <person name="Li M."/>
        </authorList>
    </citation>
    <scope>NUCLEOTIDE SEQUENCE [LARGE SCALE GENOMIC DNA]</scope>
    <source>
        <strain evidence="4">HyVt-527</strain>
    </source>
</reference>
<evidence type="ECO:0000313" key="4">
    <source>
        <dbReference type="EMBL" id="HHJ51827.1"/>
    </source>
</evidence>
<evidence type="ECO:0000256" key="1">
    <source>
        <dbReference type="ARBA" id="ARBA00022553"/>
    </source>
</evidence>